<dbReference type="RefSeq" id="WP_133520984.1">
    <property type="nucleotide sequence ID" value="NZ_SNVW01000014.1"/>
</dbReference>
<proteinExistence type="predicted"/>
<gene>
    <name evidence="1" type="ORF">EDF64_11421</name>
</gene>
<protein>
    <submittedName>
        <fullName evidence="1">Uncharacterized protein</fullName>
    </submittedName>
</protein>
<accession>A0A4V3BK92</accession>
<dbReference type="EMBL" id="SNVW01000014">
    <property type="protein sequence ID" value="TDN41942.1"/>
    <property type="molecule type" value="Genomic_DNA"/>
</dbReference>
<evidence type="ECO:0000313" key="1">
    <source>
        <dbReference type="EMBL" id="TDN41942.1"/>
    </source>
</evidence>
<dbReference type="OrthoDB" id="5125138at2"/>
<comment type="caution">
    <text evidence="1">The sequence shown here is derived from an EMBL/GenBank/DDBJ whole genome shotgun (WGS) entry which is preliminary data.</text>
</comment>
<dbReference type="AlphaFoldDB" id="A0A4V3BK92"/>
<sequence length="170" mass="19802">MTDIIGGTIGPLIDGAIGSTQRRQDDERQRRRAAAAELVAWMVPMVEQLHHLRDRRDTAFWVERIPIAYRSLDAMKIRLPRQWRHLKRSTRACLGEALGNGLVFLDTGDDVLSDSINYSARWSSYATDYLALCLLRIREWENAWSARSAQRTMIPDFDDWLRITERHPMY</sequence>
<name>A0A4V3BK92_9MICO</name>
<dbReference type="Proteomes" id="UP000295764">
    <property type="component" value="Unassembled WGS sequence"/>
</dbReference>
<evidence type="ECO:0000313" key="2">
    <source>
        <dbReference type="Proteomes" id="UP000295764"/>
    </source>
</evidence>
<organism evidence="1 2">
    <name type="scientific">Curtobacterium flaccumfaciens</name>
    <dbReference type="NCBI Taxonomy" id="2035"/>
    <lineage>
        <taxon>Bacteria</taxon>
        <taxon>Bacillati</taxon>
        <taxon>Actinomycetota</taxon>
        <taxon>Actinomycetes</taxon>
        <taxon>Micrococcales</taxon>
        <taxon>Microbacteriaceae</taxon>
        <taxon>Curtobacterium</taxon>
    </lineage>
</organism>
<reference evidence="1 2" key="1">
    <citation type="submission" date="2019-03" db="EMBL/GenBank/DDBJ databases">
        <title>Genomic analyses of the natural microbiome of Caenorhabditis elegans.</title>
        <authorList>
            <person name="Samuel B."/>
        </authorList>
    </citation>
    <scope>NUCLEOTIDE SEQUENCE [LARGE SCALE GENOMIC DNA]</scope>
    <source>
        <strain evidence="1 2">JUb65</strain>
    </source>
</reference>